<protein>
    <submittedName>
        <fullName evidence="2">Integral membrane protein CcmA involved in cell shape determination</fullName>
    </submittedName>
</protein>
<evidence type="ECO:0000313" key="2">
    <source>
        <dbReference type="EMBL" id="VAV92178.1"/>
    </source>
</evidence>
<proteinExistence type="predicted"/>
<dbReference type="Pfam" id="PF04519">
    <property type="entry name" value="Bactofilin"/>
    <property type="match status" value="1"/>
</dbReference>
<feature type="compositionally biased region" description="Polar residues" evidence="1">
    <location>
        <begin position="16"/>
        <end position="31"/>
    </location>
</feature>
<accession>A0A3B0RUT2</accession>
<evidence type="ECO:0000256" key="1">
    <source>
        <dbReference type="SAM" id="MobiDB-lite"/>
    </source>
</evidence>
<dbReference type="EMBL" id="UOEH01000082">
    <property type="protein sequence ID" value="VAV92178.1"/>
    <property type="molecule type" value="Genomic_DNA"/>
</dbReference>
<feature type="region of interest" description="Disordered" evidence="1">
    <location>
        <begin position="138"/>
        <end position="198"/>
    </location>
</feature>
<feature type="compositionally biased region" description="Low complexity" evidence="1">
    <location>
        <begin position="161"/>
        <end position="173"/>
    </location>
</feature>
<name>A0A3B0RUT2_9ZZZZ</name>
<feature type="compositionally biased region" description="Low complexity" evidence="1">
    <location>
        <begin position="32"/>
        <end position="44"/>
    </location>
</feature>
<dbReference type="InterPro" id="IPR007607">
    <property type="entry name" value="BacA/B"/>
</dbReference>
<dbReference type="PANTHER" id="PTHR35024">
    <property type="entry name" value="HYPOTHETICAL CYTOSOLIC PROTEIN"/>
    <property type="match status" value="1"/>
</dbReference>
<feature type="region of interest" description="Disordered" evidence="1">
    <location>
        <begin position="1"/>
        <end position="47"/>
    </location>
</feature>
<feature type="compositionally biased region" description="Polar residues" evidence="1">
    <location>
        <begin position="189"/>
        <end position="198"/>
    </location>
</feature>
<dbReference type="AlphaFoldDB" id="A0A3B0RUT2"/>
<organism evidence="2">
    <name type="scientific">hydrothermal vent metagenome</name>
    <dbReference type="NCBI Taxonomy" id="652676"/>
    <lineage>
        <taxon>unclassified sequences</taxon>
        <taxon>metagenomes</taxon>
        <taxon>ecological metagenomes</taxon>
    </lineage>
</organism>
<gene>
    <name evidence="2" type="ORF">MNBD_ALPHA05-616</name>
</gene>
<dbReference type="PANTHER" id="PTHR35024:SF4">
    <property type="entry name" value="POLYMER-FORMING CYTOSKELETAL PROTEIN"/>
    <property type="match status" value="1"/>
</dbReference>
<reference evidence="2" key="1">
    <citation type="submission" date="2018-06" db="EMBL/GenBank/DDBJ databases">
        <authorList>
            <person name="Zhirakovskaya E."/>
        </authorList>
    </citation>
    <scope>NUCLEOTIDE SEQUENCE</scope>
</reference>
<sequence length="198" mass="20782">MFSKAKTKKSSDAKAQSGSLNETPAPQANVQSSSKRSGSMKPSGVPSIISADVMMSGNINSSGEIQFDGNLEGDLKACSLIIGEKASVKGEVICETVTVRGKVEGAIRAKSVSLAKTARIIGDILHSSLSVETGAHFEGNCRHSDDPLSDASAKDFRRSRPSSAQPAPRPVASLDDDAEPRSKADAPSFLNQNRSPLR</sequence>
<feature type="compositionally biased region" description="Basic and acidic residues" evidence="1">
    <location>
        <begin position="139"/>
        <end position="158"/>
    </location>
</feature>